<dbReference type="Proteomes" id="UP000828390">
    <property type="component" value="Unassembled WGS sequence"/>
</dbReference>
<sequence>MKHESGGLPPPSEVTTKPGRPICPAQEMAGVKWPPTQNGQTRKCGEKGSWLGPPDLTNCVSEWMTDINDAKAVTSLNANIRGRELHAGDLKKATTHLIPELVRKLKMQMTGDKSSASRDMVHRFNKSTSSLLDSNSGLEYAQDVRHLPDCLP</sequence>
<gene>
    <name evidence="2" type="ORF">DPMN_084502</name>
</gene>
<proteinExistence type="predicted"/>
<dbReference type="AlphaFoldDB" id="A0A9D3YBX1"/>
<evidence type="ECO:0000313" key="2">
    <source>
        <dbReference type="EMBL" id="KAH3697017.1"/>
    </source>
</evidence>
<name>A0A9D3YBX1_DREPO</name>
<keyword evidence="3" id="KW-1185">Reference proteome</keyword>
<evidence type="ECO:0000313" key="3">
    <source>
        <dbReference type="Proteomes" id="UP000828390"/>
    </source>
</evidence>
<reference evidence="2" key="1">
    <citation type="journal article" date="2019" name="bioRxiv">
        <title>The Genome of the Zebra Mussel, Dreissena polymorpha: A Resource for Invasive Species Research.</title>
        <authorList>
            <person name="McCartney M.A."/>
            <person name="Auch B."/>
            <person name="Kono T."/>
            <person name="Mallez S."/>
            <person name="Zhang Y."/>
            <person name="Obille A."/>
            <person name="Becker A."/>
            <person name="Abrahante J.E."/>
            <person name="Garbe J."/>
            <person name="Badalamenti J.P."/>
            <person name="Herman A."/>
            <person name="Mangelson H."/>
            <person name="Liachko I."/>
            <person name="Sullivan S."/>
            <person name="Sone E.D."/>
            <person name="Koren S."/>
            <person name="Silverstein K.A.T."/>
            <person name="Beckman K.B."/>
            <person name="Gohl D.M."/>
        </authorList>
    </citation>
    <scope>NUCLEOTIDE SEQUENCE</scope>
    <source>
        <strain evidence="2">Duluth1</strain>
        <tissue evidence="2">Whole animal</tissue>
    </source>
</reference>
<accession>A0A9D3YBX1</accession>
<comment type="caution">
    <text evidence="2">The sequence shown here is derived from an EMBL/GenBank/DDBJ whole genome shotgun (WGS) entry which is preliminary data.</text>
</comment>
<reference evidence="2" key="2">
    <citation type="submission" date="2020-11" db="EMBL/GenBank/DDBJ databases">
        <authorList>
            <person name="McCartney M.A."/>
            <person name="Auch B."/>
            <person name="Kono T."/>
            <person name="Mallez S."/>
            <person name="Becker A."/>
            <person name="Gohl D.M."/>
            <person name="Silverstein K.A.T."/>
            <person name="Koren S."/>
            <person name="Bechman K.B."/>
            <person name="Herman A."/>
            <person name="Abrahante J.E."/>
            <person name="Garbe J."/>
        </authorList>
    </citation>
    <scope>NUCLEOTIDE SEQUENCE</scope>
    <source>
        <strain evidence="2">Duluth1</strain>
        <tissue evidence="2">Whole animal</tissue>
    </source>
</reference>
<dbReference type="EMBL" id="JAIWYP010000016">
    <property type="protein sequence ID" value="KAH3697017.1"/>
    <property type="molecule type" value="Genomic_DNA"/>
</dbReference>
<organism evidence="2 3">
    <name type="scientific">Dreissena polymorpha</name>
    <name type="common">Zebra mussel</name>
    <name type="synonym">Mytilus polymorpha</name>
    <dbReference type="NCBI Taxonomy" id="45954"/>
    <lineage>
        <taxon>Eukaryota</taxon>
        <taxon>Metazoa</taxon>
        <taxon>Spiralia</taxon>
        <taxon>Lophotrochozoa</taxon>
        <taxon>Mollusca</taxon>
        <taxon>Bivalvia</taxon>
        <taxon>Autobranchia</taxon>
        <taxon>Heteroconchia</taxon>
        <taxon>Euheterodonta</taxon>
        <taxon>Imparidentia</taxon>
        <taxon>Neoheterodontei</taxon>
        <taxon>Myida</taxon>
        <taxon>Dreissenoidea</taxon>
        <taxon>Dreissenidae</taxon>
        <taxon>Dreissena</taxon>
    </lineage>
</organism>
<evidence type="ECO:0000256" key="1">
    <source>
        <dbReference type="SAM" id="MobiDB-lite"/>
    </source>
</evidence>
<feature type="region of interest" description="Disordered" evidence="1">
    <location>
        <begin position="1"/>
        <end position="51"/>
    </location>
</feature>
<protein>
    <submittedName>
        <fullName evidence="2">Uncharacterized protein</fullName>
    </submittedName>
</protein>